<organism evidence="1 2">
    <name type="scientific">Leptotrichia hofstadii</name>
    <dbReference type="NCBI Taxonomy" id="157688"/>
    <lineage>
        <taxon>Bacteria</taxon>
        <taxon>Fusobacteriati</taxon>
        <taxon>Fusobacteriota</taxon>
        <taxon>Fusobacteriia</taxon>
        <taxon>Fusobacteriales</taxon>
        <taxon>Leptotrichiaceae</taxon>
        <taxon>Leptotrichia</taxon>
    </lineage>
</organism>
<dbReference type="GO" id="GO:0070828">
    <property type="term" value="P:heterochromatin organization"/>
    <property type="evidence" value="ECO:0007669"/>
    <property type="project" value="TreeGrafter"/>
</dbReference>
<protein>
    <submittedName>
        <fullName evidence="1">MORN repeat protein</fullName>
    </submittedName>
</protein>
<reference evidence="1 2" key="1">
    <citation type="submission" date="2019-07" db="EMBL/GenBank/DDBJ databases">
        <title>Complete Genome Sequence of Leptotrichia hofstadii Strain JCM16775.</title>
        <authorList>
            <person name="Watanabe S."/>
            <person name="Cui L."/>
        </authorList>
    </citation>
    <scope>NUCLEOTIDE SEQUENCE [LARGE SCALE GENOMIC DNA]</scope>
    <source>
        <strain evidence="1 2">JCM16775</strain>
    </source>
</reference>
<dbReference type="GO" id="GO:0003682">
    <property type="term" value="F:chromatin binding"/>
    <property type="evidence" value="ECO:0007669"/>
    <property type="project" value="TreeGrafter"/>
</dbReference>
<dbReference type="PANTHER" id="PTHR46820">
    <property type="entry name" value="HISTONE-LYSINE N-METHYLTRANSFERASE SETD7"/>
    <property type="match status" value="1"/>
</dbReference>
<dbReference type="GO" id="GO:0005694">
    <property type="term" value="C:chromosome"/>
    <property type="evidence" value="ECO:0007669"/>
    <property type="project" value="TreeGrafter"/>
</dbReference>
<dbReference type="Pfam" id="PF07661">
    <property type="entry name" value="MORN_2"/>
    <property type="match status" value="7"/>
</dbReference>
<dbReference type="KEGG" id="lhf:JCM16775_1802"/>
<keyword evidence="2" id="KW-1185">Reference proteome</keyword>
<sequence>MKLKDRVIKNIIITCFVLFNISCMADNKIDKKYQKIISDIKEFEKKGKFIGYFDDSCNITKGKERAKYYRVLHEKNNGIYLITQHDLDGTLNEIYQATDEYDCWGRDDNSYNRREGKTISFFQNGTKLREANYRNGKLEGKEYWYNENGKIYWILEYKNNIQNGKEIRYFDNGETEVKENFKNGKRNGEGKYYYENGKLATVTNYLDGIVHGKNITYYKNGRISSETMYKNGKIEGKWVDYNNDGSVRDQGEIINGNGKFRTYFENGKLHSETFYKDGKKKKYIEYYQNGKVKGSLIFHNNGDIEGEGEDVYYTE</sequence>
<dbReference type="InterPro" id="IPR011652">
    <property type="entry name" value="MORN_2"/>
</dbReference>
<dbReference type="Gene3D" id="2.20.110.10">
    <property type="entry name" value="Histone H3 K4-specific methyltransferase SET7/9 N-terminal domain"/>
    <property type="match status" value="2"/>
</dbReference>
<evidence type="ECO:0000313" key="2">
    <source>
        <dbReference type="Proteomes" id="UP000321892"/>
    </source>
</evidence>
<dbReference type="Proteomes" id="UP000321892">
    <property type="component" value="Chromosome"/>
</dbReference>
<dbReference type="RefSeq" id="WP_026747057.1">
    <property type="nucleotide sequence ID" value="NZ_AP019823.1"/>
</dbReference>
<name>A0A510JL39_9FUSO</name>
<evidence type="ECO:0000313" key="1">
    <source>
        <dbReference type="EMBL" id="BBM39091.1"/>
    </source>
</evidence>
<proteinExistence type="predicted"/>
<dbReference type="Gene3D" id="3.90.930.1">
    <property type="match status" value="1"/>
</dbReference>
<accession>A0A510JL39</accession>
<dbReference type="EMBL" id="AP019823">
    <property type="protein sequence ID" value="BBM39091.1"/>
    <property type="molecule type" value="Genomic_DNA"/>
</dbReference>
<dbReference type="OrthoDB" id="88415at2"/>
<dbReference type="AlphaFoldDB" id="A0A510JL39"/>
<dbReference type="SUPFAM" id="SSF82185">
    <property type="entry name" value="Histone H3 K4-specific methyltransferase SET7/9 N-terminal domain"/>
    <property type="match status" value="2"/>
</dbReference>
<dbReference type="PANTHER" id="PTHR46820:SF1">
    <property type="entry name" value="HISTONE-LYSINE N-METHYLTRANSFERASE SETD7"/>
    <property type="match status" value="1"/>
</dbReference>
<gene>
    <name evidence="1" type="ORF">JCM16775_1802</name>
</gene>